<organism evidence="1 2">
    <name type="scientific">Kurthia populi</name>
    <dbReference type="NCBI Taxonomy" id="1562132"/>
    <lineage>
        <taxon>Bacteria</taxon>
        <taxon>Bacillati</taxon>
        <taxon>Bacillota</taxon>
        <taxon>Bacilli</taxon>
        <taxon>Bacillales</taxon>
        <taxon>Caryophanaceae</taxon>
        <taxon>Kurthia</taxon>
    </lineage>
</organism>
<keyword evidence="2" id="KW-1185">Reference proteome</keyword>
<comment type="caution">
    <text evidence="1">The sequence shown here is derived from an EMBL/GenBank/DDBJ whole genome shotgun (WGS) entry which is preliminary data.</text>
</comment>
<sequence>MEICVTQEEIAIESVQLYADEMDERLVPPEMLKGVTEPIQAELASYRNEHGVEYLFIRLEIGKEAPLEILMIDDEILDGNITLINENSPKK</sequence>
<dbReference type="Proteomes" id="UP001597568">
    <property type="component" value="Unassembled WGS sequence"/>
</dbReference>
<dbReference type="RefSeq" id="WP_380146998.1">
    <property type="nucleotide sequence ID" value="NZ_JBHUOR010000023.1"/>
</dbReference>
<protein>
    <recommendedName>
        <fullName evidence="3">PepSY domain-containing protein</fullName>
    </recommendedName>
</protein>
<evidence type="ECO:0000313" key="1">
    <source>
        <dbReference type="EMBL" id="MFD2867771.1"/>
    </source>
</evidence>
<reference evidence="2" key="1">
    <citation type="journal article" date="2019" name="Int. J. Syst. Evol. Microbiol.">
        <title>The Global Catalogue of Microorganisms (GCM) 10K type strain sequencing project: providing services to taxonomists for standard genome sequencing and annotation.</title>
        <authorList>
            <consortium name="The Broad Institute Genomics Platform"/>
            <consortium name="The Broad Institute Genome Sequencing Center for Infectious Disease"/>
            <person name="Wu L."/>
            <person name="Ma J."/>
        </authorList>
    </citation>
    <scope>NUCLEOTIDE SEQUENCE [LARGE SCALE GENOMIC DNA]</scope>
    <source>
        <strain evidence="2">KCTC 33522</strain>
    </source>
</reference>
<accession>A0ABW5XXW6</accession>
<dbReference type="EMBL" id="JBHUOR010000023">
    <property type="protein sequence ID" value="MFD2867771.1"/>
    <property type="molecule type" value="Genomic_DNA"/>
</dbReference>
<proteinExistence type="predicted"/>
<evidence type="ECO:0000313" key="2">
    <source>
        <dbReference type="Proteomes" id="UP001597568"/>
    </source>
</evidence>
<name>A0ABW5XXW6_9BACL</name>
<evidence type="ECO:0008006" key="3">
    <source>
        <dbReference type="Google" id="ProtNLM"/>
    </source>
</evidence>
<gene>
    <name evidence="1" type="ORF">ACFSY7_04520</name>
</gene>